<name>A0A160TUC7_9ZZZZ</name>
<feature type="transmembrane region" description="Helical" evidence="1">
    <location>
        <begin position="190"/>
        <end position="210"/>
    </location>
</feature>
<dbReference type="Pfam" id="PF00892">
    <property type="entry name" value="EamA"/>
    <property type="match status" value="1"/>
</dbReference>
<gene>
    <name evidence="3" type="ORF">MGWOODY_XGa2864</name>
</gene>
<dbReference type="PANTHER" id="PTHR22911:SF137">
    <property type="entry name" value="SOLUTE CARRIER FAMILY 35 MEMBER G2-RELATED"/>
    <property type="match status" value="1"/>
</dbReference>
<reference evidence="3" key="1">
    <citation type="submission" date="2015-10" db="EMBL/GenBank/DDBJ databases">
        <authorList>
            <person name="Gilbert D.G."/>
        </authorList>
    </citation>
    <scope>NUCLEOTIDE SEQUENCE</scope>
</reference>
<feature type="transmembrane region" description="Helical" evidence="1">
    <location>
        <begin position="75"/>
        <end position="93"/>
    </location>
</feature>
<evidence type="ECO:0000256" key="1">
    <source>
        <dbReference type="SAM" id="Phobius"/>
    </source>
</evidence>
<feature type="transmembrane region" description="Helical" evidence="1">
    <location>
        <begin position="127"/>
        <end position="146"/>
    </location>
</feature>
<feature type="transmembrane region" description="Helical" evidence="1">
    <location>
        <begin position="43"/>
        <end position="63"/>
    </location>
</feature>
<proteinExistence type="predicted"/>
<feature type="transmembrane region" description="Helical" evidence="1">
    <location>
        <begin position="279"/>
        <end position="296"/>
    </location>
</feature>
<accession>A0A160TUC7</accession>
<dbReference type="GO" id="GO:0016020">
    <property type="term" value="C:membrane"/>
    <property type="evidence" value="ECO:0007669"/>
    <property type="project" value="InterPro"/>
</dbReference>
<dbReference type="EMBL" id="CZRL01000098">
    <property type="protein sequence ID" value="CUS53760.1"/>
    <property type="molecule type" value="Genomic_DNA"/>
</dbReference>
<organism evidence="3">
    <name type="scientific">hydrothermal vent metagenome</name>
    <dbReference type="NCBI Taxonomy" id="652676"/>
    <lineage>
        <taxon>unclassified sequences</taxon>
        <taxon>metagenomes</taxon>
        <taxon>ecological metagenomes</taxon>
    </lineage>
</organism>
<evidence type="ECO:0000259" key="2">
    <source>
        <dbReference type="Pfam" id="PF00892"/>
    </source>
</evidence>
<dbReference type="AlphaFoldDB" id="A0A160TUC7"/>
<feature type="transmembrane region" description="Helical" evidence="1">
    <location>
        <begin position="99"/>
        <end position="120"/>
    </location>
</feature>
<dbReference type="InterPro" id="IPR037185">
    <property type="entry name" value="EmrE-like"/>
</dbReference>
<dbReference type="PANTHER" id="PTHR22911">
    <property type="entry name" value="ACYL-MALONYL CONDENSING ENZYME-RELATED"/>
    <property type="match status" value="1"/>
</dbReference>
<feature type="transmembrane region" description="Helical" evidence="1">
    <location>
        <begin position="158"/>
        <end position="178"/>
    </location>
</feature>
<keyword evidence="1" id="KW-0812">Transmembrane</keyword>
<feature type="transmembrane region" description="Helical" evidence="1">
    <location>
        <begin position="222"/>
        <end position="240"/>
    </location>
</feature>
<keyword evidence="1" id="KW-1133">Transmembrane helix</keyword>
<evidence type="ECO:0000313" key="3">
    <source>
        <dbReference type="EMBL" id="CUS53760.1"/>
    </source>
</evidence>
<feature type="domain" description="EamA" evidence="2">
    <location>
        <begin position="160"/>
        <end position="292"/>
    </location>
</feature>
<dbReference type="InterPro" id="IPR000620">
    <property type="entry name" value="EamA_dom"/>
</dbReference>
<dbReference type="SUPFAM" id="SSF103481">
    <property type="entry name" value="Multidrug resistance efflux transporter EmrE"/>
    <property type="match status" value="1"/>
</dbReference>
<protein>
    <submittedName>
        <fullName evidence="3">Permeases of the drug/metabolite transporter (DMT) superfamily</fullName>
    </submittedName>
</protein>
<sequence>MCDSELTRQRFWLGSAAALMSAVSFSSNVTLSKLAYDFGANLHALNLIRASVFLGCLIVAVWLSGSQVSIKRAEIYRCLILGVLLCAEMYLLLASILFIPVALAVLVFYAYPIMIALWTWRSGQSEFSYFGLGVMVLAFMGLIIALTGSDSLLAGWDVRIGIALALVAAICLAALLLLSERVLERLPAKIMMLYMLLSATAVVAFVSLFIVELTWPASPLGWLALCGSAVLYVTATLLLFKAVDLVGSLQTAIIDNTSPIWAMILGVIVLGQWLTAQQVMGASVTVVAVMLLQWIARPKTSVGAAD</sequence>
<keyword evidence="1" id="KW-0472">Membrane</keyword>
<feature type="transmembrane region" description="Helical" evidence="1">
    <location>
        <begin position="12"/>
        <end position="31"/>
    </location>
</feature>
<feature type="transmembrane region" description="Helical" evidence="1">
    <location>
        <begin position="252"/>
        <end position="273"/>
    </location>
</feature>